<dbReference type="InterPro" id="IPR002035">
    <property type="entry name" value="VWF_A"/>
</dbReference>
<evidence type="ECO:0000313" key="2">
    <source>
        <dbReference type="EMBL" id="RYN61341.1"/>
    </source>
</evidence>
<dbReference type="SUPFAM" id="SSF53300">
    <property type="entry name" value="vWA-like"/>
    <property type="match status" value="1"/>
</dbReference>
<gene>
    <name evidence="2" type="ORF">AA0117_g12987</name>
</gene>
<accession>A0A4Q4MYE9</accession>
<dbReference type="PANTHER" id="PTHR34706:SF1">
    <property type="entry name" value="VWFA DOMAIN-CONTAINING PROTEIN"/>
    <property type="match status" value="1"/>
</dbReference>
<organism evidence="2 3">
    <name type="scientific">Alternaria alternata</name>
    <name type="common">Alternaria rot fungus</name>
    <name type="synonym">Torula alternata</name>
    <dbReference type="NCBI Taxonomy" id="5599"/>
    <lineage>
        <taxon>Eukaryota</taxon>
        <taxon>Fungi</taxon>
        <taxon>Dikarya</taxon>
        <taxon>Ascomycota</taxon>
        <taxon>Pezizomycotina</taxon>
        <taxon>Dothideomycetes</taxon>
        <taxon>Pleosporomycetidae</taxon>
        <taxon>Pleosporales</taxon>
        <taxon>Pleosporineae</taxon>
        <taxon>Pleosporaceae</taxon>
        <taxon>Alternaria</taxon>
        <taxon>Alternaria sect. Alternaria</taxon>
        <taxon>Alternaria alternata complex</taxon>
    </lineage>
</organism>
<feature type="domain" description="VWFA" evidence="1">
    <location>
        <begin position="32"/>
        <end position="186"/>
    </location>
</feature>
<dbReference type="PANTHER" id="PTHR34706">
    <property type="entry name" value="SLR1338 PROTEIN"/>
    <property type="match status" value="1"/>
</dbReference>
<sequence>MDSVHGPPPEYKILPSSIFSRPDAYCFLQSVKTVFLIDDCGSMSHRLWEETGKALEMLLQFFIESGSDGIDIYFLNHPDSSHYKNVTSAGTFMKIFHAVQPSGGTPTGQRLNNILESYLQRFEEDNTIKPMNIIAIMDGVPSDDVESVVTSATGRLDALRADPRQIGVQFIEVGKQCSALEPIQKLHDRFPDMVDAISCPGEGQVGLPSEVNAMDPIIGR</sequence>
<dbReference type="EMBL" id="PDXD01000109">
    <property type="protein sequence ID" value="RYN61341.1"/>
    <property type="molecule type" value="Genomic_DNA"/>
</dbReference>
<dbReference type="Pfam" id="PF00092">
    <property type="entry name" value="VWA"/>
    <property type="match status" value="1"/>
</dbReference>
<comment type="caution">
    <text evidence="2">The sequence shown here is derived from an EMBL/GenBank/DDBJ whole genome shotgun (WGS) entry which is preliminary data.</text>
</comment>
<dbReference type="Gene3D" id="3.40.50.410">
    <property type="entry name" value="von Willebrand factor, type A domain"/>
    <property type="match status" value="1"/>
</dbReference>
<dbReference type="Proteomes" id="UP000291422">
    <property type="component" value="Unassembled WGS sequence"/>
</dbReference>
<evidence type="ECO:0000259" key="1">
    <source>
        <dbReference type="PROSITE" id="PS50234"/>
    </source>
</evidence>
<protein>
    <recommendedName>
        <fullName evidence="1">VWFA domain-containing protein</fullName>
    </recommendedName>
</protein>
<reference evidence="3" key="1">
    <citation type="journal article" date="2019" name="bioRxiv">
        <title>Genomics, evolutionary history and diagnostics of the Alternaria alternata species group including apple and Asian pear pathotypes.</title>
        <authorList>
            <person name="Armitage A.D."/>
            <person name="Cockerton H.M."/>
            <person name="Sreenivasaprasad S."/>
            <person name="Woodhall J.W."/>
            <person name="Lane C.R."/>
            <person name="Harrison R.J."/>
            <person name="Clarkson J.P."/>
        </authorList>
    </citation>
    <scope>NUCLEOTIDE SEQUENCE [LARGE SCALE GENOMIC DNA]</scope>
    <source>
        <strain evidence="3">FERA 1177</strain>
    </source>
</reference>
<dbReference type="VEuPathDB" id="FungiDB:CC77DRAFT_929426"/>
<dbReference type="InterPro" id="IPR036465">
    <property type="entry name" value="vWFA_dom_sf"/>
</dbReference>
<proteinExistence type="predicted"/>
<name>A0A4Q4MYE9_ALTAL</name>
<dbReference type="AlphaFoldDB" id="A0A4Q4MYE9"/>
<dbReference type="PROSITE" id="PS50234">
    <property type="entry name" value="VWFA"/>
    <property type="match status" value="1"/>
</dbReference>
<evidence type="ECO:0000313" key="3">
    <source>
        <dbReference type="Proteomes" id="UP000291422"/>
    </source>
</evidence>